<gene>
    <name evidence="2" type="ORF">RIMI_LOCUS20112588</name>
</gene>
<evidence type="ECO:0000313" key="3">
    <source>
        <dbReference type="Proteomes" id="UP001176940"/>
    </source>
</evidence>
<evidence type="ECO:0000313" key="2">
    <source>
        <dbReference type="EMBL" id="CAJ0965266.1"/>
    </source>
</evidence>
<comment type="caution">
    <text evidence="2">The sequence shown here is derived from an EMBL/GenBank/DDBJ whole genome shotgun (WGS) entry which is preliminary data.</text>
</comment>
<protein>
    <submittedName>
        <fullName evidence="2">Uncharacterized protein</fullName>
    </submittedName>
</protein>
<keyword evidence="3" id="KW-1185">Reference proteome</keyword>
<feature type="compositionally biased region" description="Polar residues" evidence="1">
    <location>
        <begin position="201"/>
        <end position="215"/>
    </location>
</feature>
<organism evidence="2 3">
    <name type="scientific">Ranitomeya imitator</name>
    <name type="common">mimic poison frog</name>
    <dbReference type="NCBI Taxonomy" id="111125"/>
    <lineage>
        <taxon>Eukaryota</taxon>
        <taxon>Metazoa</taxon>
        <taxon>Chordata</taxon>
        <taxon>Craniata</taxon>
        <taxon>Vertebrata</taxon>
        <taxon>Euteleostomi</taxon>
        <taxon>Amphibia</taxon>
        <taxon>Batrachia</taxon>
        <taxon>Anura</taxon>
        <taxon>Neobatrachia</taxon>
        <taxon>Hyloidea</taxon>
        <taxon>Dendrobatidae</taxon>
        <taxon>Dendrobatinae</taxon>
        <taxon>Ranitomeya</taxon>
    </lineage>
</organism>
<feature type="region of interest" description="Disordered" evidence="1">
    <location>
        <begin position="201"/>
        <end position="236"/>
    </location>
</feature>
<dbReference type="Proteomes" id="UP001176940">
    <property type="component" value="Unassembled WGS sequence"/>
</dbReference>
<evidence type="ECO:0000256" key="1">
    <source>
        <dbReference type="SAM" id="MobiDB-lite"/>
    </source>
</evidence>
<accession>A0ABN9MIS2</accession>
<reference evidence="2" key="1">
    <citation type="submission" date="2023-07" db="EMBL/GenBank/DDBJ databases">
        <authorList>
            <person name="Stuckert A."/>
        </authorList>
    </citation>
    <scope>NUCLEOTIDE SEQUENCE</scope>
</reference>
<sequence length="302" mass="34891">FFGLMSFPTLSYNQEESSTITSQVTASGSFLHTPSEELRTREFERDLKRHVSLDLHSITLAEYHKVQRIPRGLRVSLRPTLFHDNTDFCANFEAILNKCSMDLIVLTIDFLQKEITELSTRITTTEQQLSNTLSTEDFKTLKTKLDNTTSELRKNLQIKKRNTFLRNTEDYKNNQAYRWQSTGSFRIRLFARRTYSPISTSSDSDFGTTRSTFLEQRQVRPSRGKRGGRGDTGLDHHKMTRSQVLTPLKTLTLRLKAHFFNQPVNPTTEQPPPTSFALKMLNLLIPSSYQPPKTYHPVENIH</sequence>
<proteinExistence type="predicted"/>
<feature type="non-terminal residue" evidence="2">
    <location>
        <position position="1"/>
    </location>
</feature>
<dbReference type="EMBL" id="CAUEEQ010066248">
    <property type="protein sequence ID" value="CAJ0965266.1"/>
    <property type="molecule type" value="Genomic_DNA"/>
</dbReference>
<name>A0ABN9MIS2_9NEOB</name>